<comment type="caution">
    <text evidence="3">The sequence shown here is derived from an EMBL/GenBank/DDBJ whole genome shotgun (WGS) entry which is preliminary data.</text>
</comment>
<feature type="chain" id="PRO_5046531801" description="Neutral/alkaline non-lysosomal ceramidase N-terminal domain-containing protein" evidence="1">
    <location>
        <begin position="19"/>
        <end position="459"/>
    </location>
</feature>
<evidence type="ECO:0000259" key="2">
    <source>
        <dbReference type="Pfam" id="PF04734"/>
    </source>
</evidence>
<evidence type="ECO:0000256" key="1">
    <source>
        <dbReference type="SAM" id="SignalP"/>
    </source>
</evidence>
<dbReference type="InterPro" id="IPR031329">
    <property type="entry name" value="NEUT/ALK_ceramidase_N"/>
</dbReference>
<evidence type="ECO:0000313" key="4">
    <source>
        <dbReference type="Proteomes" id="UP000679725"/>
    </source>
</evidence>
<dbReference type="EMBL" id="CAJRAU010000003">
    <property type="protein sequence ID" value="CAG5070010.1"/>
    <property type="molecule type" value="Genomic_DNA"/>
</dbReference>
<name>A0ABM8UR70_9BACT</name>
<reference evidence="3 4" key="1">
    <citation type="submission" date="2021-04" db="EMBL/GenBank/DDBJ databases">
        <authorList>
            <person name="Rodrigo-Torres L."/>
            <person name="Arahal R. D."/>
            <person name="Lucena T."/>
        </authorList>
    </citation>
    <scope>NUCLEOTIDE SEQUENCE [LARGE SCALE GENOMIC DNA]</scope>
    <source>
        <strain evidence="3 4">CECT 9623</strain>
    </source>
</reference>
<organism evidence="3 4">
    <name type="scientific">Dyadobacter linearis</name>
    <dbReference type="NCBI Taxonomy" id="2823330"/>
    <lineage>
        <taxon>Bacteria</taxon>
        <taxon>Pseudomonadati</taxon>
        <taxon>Bacteroidota</taxon>
        <taxon>Cytophagia</taxon>
        <taxon>Cytophagales</taxon>
        <taxon>Spirosomataceae</taxon>
        <taxon>Dyadobacter</taxon>
    </lineage>
</organism>
<dbReference type="RefSeq" id="WP_215234083.1">
    <property type="nucleotide sequence ID" value="NZ_CAJRAU010000003.1"/>
</dbReference>
<proteinExistence type="predicted"/>
<keyword evidence="1" id="KW-0732">Signal</keyword>
<feature type="signal peptide" evidence="1">
    <location>
        <begin position="1"/>
        <end position="18"/>
    </location>
</feature>
<feature type="domain" description="Neutral/alkaline non-lysosomal ceramidase N-terminal" evidence="2">
    <location>
        <begin position="25"/>
        <end position="248"/>
    </location>
</feature>
<keyword evidence="4" id="KW-1185">Reference proteome</keyword>
<accession>A0ABM8UR70</accession>
<sequence length="459" mass="49897">MRAFLLISLVMLHSLTFAQNKGWKAGVAKVAITPEGPLWMAGFAIRTHPSEGKLHDLWAKALALEDAEGKQAILITTDLLGFPKSMSDEIRNQLLAKYKLSKAQIILNSSHTHSGPVLGSALSDIYPLQAVDQKKIDAYSSSLVTQIVTLAGNALKALQPATLQSQNGVARFQVNRRNNNAATLERLTEITGPGDAAVPVLKVSDAKGKMLAVAFGYACHPTVLDLYKWSGDYPGYAQIELEKLYSGTTALFFQGAGADQNPLPRHTVPLAIQYGKTLAAAVERVLSEDMKTLEPTLSTAYSEVGLSLTTAPTKEQFTALAKNTKGYQQKWANRMLEKIEKKESFATSYPFPLQVWKLGDQAIMTLGGELVVDYAINLKKIFGQETFVMGYSNDVMTYIPSATILREGGYEGEAAAIVYGLPATWASDVEIQILNGLVQLAKEAGVTKPESRVIKTDKK</sequence>
<evidence type="ECO:0000313" key="3">
    <source>
        <dbReference type="EMBL" id="CAG5070010.1"/>
    </source>
</evidence>
<protein>
    <recommendedName>
        <fullName evidence="2">Neutral/alkaline non-lysosomal ceramidase N-terminal domain-containing protein</fullName>
    </recommendedName>
</protein>
<dbReference type="Pfam" id="PF04734">
    <property type="entry name" value="Ceramidase_alk"/>
    <property type="match status" value="1"/>
</dbReference>
<dbReference type="Proteomes" id="UP000679725">
    <property type="component" value="Unassembled WGS sequence"/>
</dbReference>
<gene>
    <name evidence="3" type="ORF">DYBT9623_02750</name>
</gene>